<dbReference type="PANTHER" id="PTHR42776">
    <property type="entry name" value="SERINE PEPTIDASE S9 FAMILY MEMBER"/>
    <property type="match status" value="1"/>
</dbReference>
<evidence type="ECO:0000256" key="1">
    <source>
        <dbReference type="ARBA" id="ARBA00022801"/>
    </source>
</evidence>
<dbReference type="Gene3D" id="2.120.10.30">
    <property type="entry name" value="TolB, C-terminal domain"/>
    <property type="match status" value="1"/>
</dbReference>
<dbReference type="RefSeq" id="WP_369314829.1">
    <property type="nucleotide sequence ID" value="NZ_JBEHZE010000003.1"/>
</dbReference>
<dbReference type="SUPFAM" id="SSF53474">
    <property type="entry name" value="alpha/beta-Hydrolases"/>
    <property type="match status" value="1"/>
</dbReference>
<dbReference type="EMBL" id="JBEHZE010000003">
    <property type="protein sequence ID" value="MEX6634782.1"/>
    <property type="molecule type" value="Genomic_DNA"/>
</dbReference>
<evidence type="ECO:0000313" key="4">
    <source>
        <dbReference type="Proteomes" id="UP001560685"/>
    </source>
</evidence>
<dbReference type="InterPro" id="IPR011042">
    <property type="entry name" value="6-blade_b-propeller_TolB-like"/>
</dbReference>
<name>A0ABV3Z9C9_9PROT</name>
<protein>
    <submittedName>
        <fullName evidence="3">Prolyl oligopeptidase family serine peptidase</fullName>
    </submittedName>
</protein>
<dbReference type="Proteomes" id="UP001560685">
    <property type="component" value="Unassembled WGS sequence"/>
</dbReference>
<sequence>MRFYNLDFWLVIIAFTISGAGSVVAAPDFESLTIEDYGTVRQVSELALSWDGELIAYAVVSTAVGGSGVDRSVIVQKAEANAKPVNITIAQDASHLAWIPGTHEVAYIANVDGRSQVFATNIDTGKRRQLTFGSERPLTFKFSNDGKKMGWISQSGHRIESNQPSLFKRLHDGDTGVVIDHKTVRLTHFVNPLFREVGSNGERSLWVRDGNKNPVRSSVPGYVTGFEWSLSGEKLSVRFLADTNPADPFASLYTSIGIFNISSGGFSVIAAANSSSADGEAVYYLGGEWVADAEEIFVRRVITSSFWRSRREWKRISIGDDDEIPSTNDLDWNEIKFYPASAQFVPTDFAGPVVNGVHKGLRSVYQIDPTGLRTASFVKDIEGDLDLVRFSSDQRVSVFVNQSLVRAPEIFVLQDGVVQQITTFNQRINSKRMPNAREVNWRGKDGIKVQGWLLIPPETAGNKGPLPMVTFLHGGPTIPMTNSFAQYYTLYGGVWPYPFEVLALNGISVFIPNYRGTDSFGHVYSNPKHSDVEALNDVVLGIEHLIATGVADEDKLGIAGHSHGAWLGALIMTRMKNFVAASFGEGPQNNILTYIFSPGYLYEKGYHKLWGTGLYQTPQRYIETSPVFYFEGLNTAVLFEAGVESQALSMMGSPKAAHLAGMPTEFVAYPKTGHNIRDPKLKKEVAHRNLDWFLFWVLGHENRDSAKTEQYDRWRDMRHNRCVDTGITPPTYCNDNYTR</sequence>
<dbReference type="PANTHER" id="PTHR42776:SF4">
    <property type="entry name" value="ACYLAMINO-ACID-RELEASING ENZYME"/>
    <property type="match status" value="1"/>
</dbReference>
<dbReference type="InterPro" id="IPR029058">
    <property type="entry name" value="AB_hydrolase_fold"/>
</dbReference>
<dbReference type="InterPro" id="IPR001375">
    <property type="entry name" value="Peptidase_S9_cat"/>
</dbReference>
<organism evidence="3 4">
    <name type="scientific">Hyphococcus lacteus</name>
    <dbReference type="NCBI Taxonomy" id="3143536"/>
    <lineage>
        <taxon>Bacteria</taxon>
        <taxon>Pseudomonadati</taxon>
        <taxon>Pseudomonadota</taxon>
        <taxon>Alphaproteobacteria</taxon>
        <taxon>Parvularculales</taxon>
        <taxon>Parvularculaceae</taxon>
        <taxon>Hyphococcus</taxon>
    </lineage>
</organism>
<comment type="caution">
    <text evidence="3">The sequence shown here is derived from an EMBL/GenBank/DDBJ whole genome shotgun (WGS) entry which is preliminary data.</text>
</comment>
<proteinExistence type="predicted"/>
<reference evidence="3 4" key="1">
    <citation type="submission" date="2024-05" db="EMBL/GenBank/DDBJ databases">
        <title>Three bacterial strains, DH-69, EH-24, and ECK-19 isolated from coastal sediments.</title>
        <authorList>
            <person name="Ye Y.-Q."/>
            <person name="Du Z.-J."/>
        </authorList>
    </citation>
    <scope>NUCLEOTIDE SEQUENCE [LARGE SCALE GENOMIC DNA]</scope>
    <source>
        <strain evidence="3 4">ECK-19</strain>
    </source>
</reference>
<dbReference type="Pfam" id="PF00326">
    <property type="entry name" value="Peptidase_S9"/>
    <property type="match status" value="1"/>
</dbReference>
<feature type="domain" description="Peptidase S9 prolyl oligopeptidase catalytic" evidence="2">
    <location>
        <begin position="500"/>
        <end position="695"/>
    </location>
</feature>
<evidence type="ECO:0000259" key="2">
    <source>
        <dbReference type="Pfam" id="PF00326"/>
    </source>
</evidence>
<evidence type="ECO:0000313" key="3">
    <source>
        <dbReference type="EMBL" id="MEX6634782.1"/>
    </source>
</evidence>
<dbReference type="Gene3D" id="3.40.50.1820">
    <property type="entry name" value="alpha/beta hydrolase"/>
    <property type="match status" value="1"/>
</dbReference>
<gene>
    <name evidence="3" type="ORF">ABFZ84_14620</name>
</gene>
<keyword evidence="1" id="KW-0378">Hydrolase</keyword>
<dbReference type="SUPFAM" id="SSF82171">
    <property type="entry name" value="DPP6 N-terminal domain-like"/>
    <property type="match status" value="1"/>
</dbReference>
<keyword evidence="4" id="KW-1185">Reference proteome</keyword>
<accession>A0ABV3Z9C9</accession>